<evidence type="ECO:0000256" key="1">
    <source>
        <dbReference type="SAM" id="MobiDB-lite"/>
    </source>
</evidence>
<reference evidence="3" key="1">
    <citation type="submission" date="2016-02" db="EMBL/GenBank/DDBJ databases">
        <title>Draft genome sequence of Microdochium bolleyi, a fungal endophyte of beachgrass.</title>
        <authorList>
            <consortium name="DOE Joint Genome Institute"/>
            <person name="David A.S."/>
            <person name="May G."/>
            <person name="Haridas S."/>
            <person name="Lim J."/>
            <person name="Wang M."/>
            <person name="Labutti K."/>
            <person name="Lipzen A."/>
            <person name="Barry K."/>
            <person name="Grigoriev I.V."/>
        </authorList>
    </citation>
    <scope>NUCLEOTIDE SEQUENCE [LARGE SCALE GENOMIC DNA]</scope>
    <source>
        <strain evidence="3">J235TASD1</strain>
    </source>
</reference>
<feature type="region of interest" description="Disordered" evidence="1">
    <location>
        <begin position="1"/>
        <end position="55"/>
    </location>
</feature>
<gene>
    <name evidence="2" type="ORF">Micbo1qcDRAFT_171147</name>
</gene>
<dbReference type="InParanoid" id="A0A136JK04"/>
<dbReference type="OrthoDB" id="4825861at2759"/>
<evidence type="ECO:0000313" key="3">
    <source>
        <dbReference type="Proteomes" id="UP000070501"/>
    </source>
</evidence>
<accession>A0A136JK04</accession>
<evidence type="ECO:0000313" key="2">
    <source>
        <dbReference type="EMBL" id="KXJ97466.1"/>
    </source>
</evidence>
<protein>
    <submittedName>
        <fullName evidence="2">Uncharacterized protein</fullName>
    </submittedName>
</protein>
<sequence length="153" mass="16568">MSFFKRFGSSKSSRRSSGSDNESSAASSTKGSGSDGAGLTLTKTTSSSSRLSRVFTRTRKLSKQAEYAHLHKPFTPENLEHQKILNAFEWNFGTTRNSFDSSFSGVSPCTSRRGSMSDGERSLPPLDCNDLSARITKSSVDDEDIAPDAILAN</sequence>
<organism evidence="2 3">
    <name type="scientific">Microdochium bolleyi</name>
    <dbReference type="NCBI Taxonomy" id="196109"/>
    <lineage>
        <taxon>Eukaryota</taxon>
        <taxon>Fungi</taxon>
        <taxon>Dikarya</taxon>
        <taxon>Ascomycota</taxon>
        <taxon>Pezizomycotina</taxon>
        <taxon>Sordariomycetes</taxon>
        <taxon>Xylariomycetidae</taxon>
        <taxon>Xylariales</taxon>
        <taxon>Microdochiaceae</taxon>
        <taxon>Microdochium</taxon>
    </lineage>
</organism>
<dbReference type="Proteomes" id="UP000070501">
    <property type="component" value="Unassembled WGS sequence"/>
</dbReference>
<keyword evidence="3" id="KW-1185">Reference proteome</keyword>
<name>A0A136JK04_9PEZI</name>
<feature type="compositionally biased region" description="Polar residues" evidence="1">
    <location>
        <begin position="100"/>
        <end position="114"/>
    </location>
</feature>
<dbReference type="EMBL" id="KQ964245">
    <property type="protein sequence ID" value="KXJ97466.1"/>
    <property type="molecule type" value="Genomic_DNA"/>
</dbReference>
<dbReference type="AlphaFoldDB" id="A0A136JK04"/>
<proteinExistence type="predicted"/>
<feature type="region of interest" description="Disordered" evidence="1">
    <location>
        <begin position="100"/>
        <end position="125"/>
    </location>
</feature>